<reference evidence="6" key="1">
    <citation type="submission" date="2021-02" db="EMBL/GenBank/DDBJ databases">
        <authorList>
            <person name="Nowell W R."/>
        </authorList>
    </citation>
    <scope>NUCLEOTIDE SEQUENCE</scope>
</reference>
<dbReference type="InterPro" id="IPR026847">
    <property type="entry name" value="VPS13"/>
</dbReference>
<dbReference type="GO" id="GO:0045053">
    <property type="term" value="P:protein retention in Golgi apparatus"/>
    <property type="evidence" value="ECO:0007669"/>
    <property type="project" value="TreeGrafter"/>
</dbReference>
<evidence type="ECO:0000256" key="1">
    <source>
        <dbReference type="ARBA" id="ARBA00006545"/>
    </source>
</evidence>
<feature type="compositionally biased region" description="Low complexity" evidence="4">
    <location>
        <begin position="950"/>
        <end position="968"/>
    </location>
</feature>
<evidence type="ECO:0000313" key="7">
    <source>
        <dbReference type="Proteomes" id="UP000663891"/>
    </source>
</evidence>
<name>A0A814Y6J0_9BILA</name>
<feature type="domain" description="Chorein N-terminal" evidence="5">
    <location>
        <begin position="3"/>
        <end position="139"/>
    </location>
</feature>
<feature type="region of interest" description="Disordered" evidence="4">
    <location>
        <begin position="736"/>
        <end position="759"/>
    </location>
</feature>
<evidence type="ECO:0000256" key="4">
    <source>
        <dbReference type="SAM" id="MobiDB-lite"/>
    </source>
</evidence>
<dbReference type="Pfam" id="PF12624">
    <property type="entry name" value="VPS13_N"/>
    <property type="match status" value="2"/>
</dbReference>
<comment type="caution">
    <text evidence="6">The sequence shown here is derived from an EMBL/GenBank/DDBJ whole genome shotgun (WGS) entry which is preliminary data.</text>
</comment>
<evidence type="ECO:0000313" key="6">
    <source>
        <dbReference type="EMBL" id="CAF1225325.1"/>
    </source>
</evidence>
<dbReference type="AlphaFoldDB" id="A0A814Y6J0"/>
<dbReference type="EMBL" id="CAJNON010000371">
    <property type="protein sequence ID" value="CAF1225325.1"/>
    <property type="molecule type" value="Genomic_DNA"/>
</dbReference>
<evidence type="ECO:0000259" key="5">
    <source>
        <dbReference type="Pfam" id="PF12624"/>
    </source>
</evidence>
<evidence type="ECO:0000256" key="3">
    <source>
        <dbReference type="SAM" id="Coils"/>
    </source>
</evidence>
<protein>
    <recommendedName>
        <fullName evidence="5">Chorein N-terminal domain-containing protein</fullName>
    </recommendedName>
</protein>
<keyword evidence="2" id="KW-0813">Transport</keyword>
<keyword evidence="3" id="KW-0175">Coiled coil</keyword>
<comment type="similarity">
    <text evidence="1">Belongs to the VPS13 family.</text>
</comment>
<feature type="coiled-coil region" evidence="3">
    <location>
        <begin position="98"/>
        <end position="138"/>
    </location>
</feature>
<feature type="domain" description="Chorein N-terminal" evidence="5">
    <location>
        <begin position="144"/>
        <end position="932"/>
    </location>
</feature>
<dbReference type="InterPro" id="IPR026854">
    <property type="entry name" value="VPS13_N"/>
</dbReference>
<feature type="compositionally biased region" description="Low complexity" evidence="4">
    <location>
        <begin position="736"/>
        <end position="748"/>
    </location>
</feature>
<accession>A0A814Y6J0</accession>
<dbReference type="Proteomes" id="UP000663891">
    <property type="component" value="Unassembled WGS sequence"/>
</dbReference>
<feature type="region of interest" description="Disordered" evidence="4">
    <location>
        <begin position="946"/>
        <end position="968"/>
    </location>
</feature>
<sequence>MVFAHLGAFFIDKFLGNYIEDIDSHQLKISLWNGDITLNNVYLKTSALKDLNLPFDIETGYLEKLKIHLPWKHLYVQPTKIEIEGLYILLSRKTDVNYDPEKEEKDEYEKKMKQVEKVEQFRFEKEQYENDAKSADHKDTVFGEINNLSIYWNSNIQSRLDLSKEQIINDLKSDNHLQFPQMNYILQPLNVQTKLKIGKTSEEENFEAKILDGDIQFNNIYLNINKNQYADLLDFLEYEDYLNIKSKHRKYYQMIDDDVQSDKIAVKRWKFAYTSIVHENVRPRLISFKWENMKENLQRYKEYSEIYYNHLNHQNNKQRQQELEKQIDVFNLIYIRRTAQIQYTNKIVDDNSISWWEKFNSWWNSDSDMNDSEFHFNESLSNDEKSKLYKAIGYNDQSDKQISYPNDYIDMNVSIRFNLTELNVWSLMNKNDVDFKIISSISIPQSQLQYQRRPAKDDFLFMIDCETIEMYGIDEDKNNKTSRPILIQQFNKSQENLLHFEFETNPINTKVDYRILAYSQSLQINYHAMTINKLFECFLPDKHHDLEGIKQAAYSIYTDIKHRTQFLLSENLKKIQDLDILIHIQSIYFILPDYGTLNESSSMICLDFGHLSFKGGKKNLLKIQQDVFHDAQSSVDETNDSLFVPIEIQLKQFQLLYLNQNESWKDLIFKQESPSHLIQPITITLNILKSINVQNTNIPIWKADGEMKLIECHLSDTRLFQFLKLIQTIPYPQSFQNNQQQQQQQDQKTLSKDKKKTIPSTKETYETIEKMTPIQNILREEEQNLDLNKLNNQQQITQLQFNFFISKINIKFQRALLDLSDYCEEFLEISFELIQCSSNIKTYDIDLNISLDNFYIIHQQFLTNNNNEKLNLLNRQNNHSKLFQMNCLLTSDTNPLFNSSPYNSIENNIQLTLNQIFIYFHLQAFQSIISFTNNIKQKLAQLPKQNQIQSSSSSSSSSESSSSTSSSSSFKIDFTIEGFNLLIGNERVHMLYIELKQFQGYLSQTNLKMCLHFILNDIRLIDLYVKSRYQYLISKENSSNDLIQFDLCLLNHENKFINKKTKSKENKSFLKGKFEKLNIIYLNKHIQFILLLINSFQTKQQKPKEIKEEEEEEQSNSFAKMLQNYQKHSIEFHLDFILNLPQILLPINSYSNKAISIDLGNLQMHTDSNEKFNEQHRITFDNIISNRVILNENNEIIEKNSLFQCSPFLTLINRYFNSNKNHIEIKIQWDTIQFKFSKDDYAFIDQILKTKF</sequence>
<evidence type="ECO:0000256" key="2">
    <source>
        <dbReference type="ARBA" id="ARBA00022448"/>
    </source>
</evidence>
<dbReference type="OrthoDB" id="428159at2759"/>
<dbReference type="PANTHER" id="PTHR16166">
    <property type="entry name" value="VACUOLAR PROTEIN SORTING-ASSOCIATED PROTEIN VPS13"/>
    <property type="match status" value="1"/>
</dbReference>
<organism evidence="6 7">
    <name type="scientific">Adineta steineri</name>
    <dbReference type="NCBI Taxonomy" id="433720"/>
    <lineage>
        <taxon>Eukaryota</taxon>
        <taxon>Metazoa</taxon>
        <taxon>Spiralia</taxon>
        <taxon>Gnathifera</taxon>
        <taxon>Rotifera</taxon>
        <taxon>Eurotatoria</taxon>
        <taxon>Bdelloidea</taxon>
        <taxon>Adinetida</taxon>
        <taxon>Adinetidae</taxon>
        <taxon>Adineta</taxon>
    </lineage>
</organism>
<gene>
    <name evidence="6" type="ORF">VCS650_LOCUS26948</name>
</gene>
<proteinExistence type="inferred from homology"/>
<dbReference type="GO" id="GO:0006623">
    <property type="term" value="P:protein targeting to vacuole"/>
    <property type="evidence" value="ECO:0007669"/>
    <property type="project" value="TreeGrafter"/>
</dbReference>
<dbReference type="PANTHER" id="PTHR16166:SF93">
    <property type="entry name" value="INTERMEMBRANE LIPID TRANSFER PROTEIN VPS13"/>
    <property type="match status" value="1"/>
</dbReference>